<gene>
    <name evidence="1" type="ORF">BN873_10096</name>
</gene>
<reference evidence="1" key="2">
    <citation type="submission" date="2014-03" db="EMBL/GenBank/DDBJ databases">
        <title>Candidatus Competibacter-lineage genomes retrieved from metagenomes reveal functional metabolic diversity.</title>
        <authorList>
            <person name="McIlroy S.J."/>
            <person name="Albertsen M."/>
            <person name="Andresen E.K."/>
            <person name="Saunders A.M."/>
            <person name="Kristiansen R."/>
            <person name="Stokholm-Bjerregaard M."/>
            <person name="Nielsen K.L."/>
            <person name="Nielsen P.H."/>
        </authorList>
    </citation>
    <scope>NUCLEOTIDE SEQUENCE</scope>
    <source>
        <strain evidence="1">Run_A_D11</strain>
    </source>
</reference>
<dbReference type="EMBL" id="CBTJ020000001">
    <property type="protein sequence ID" value="CDI00840.1"/>
    <property type="molecule type" value="Genomic_DNA"/>
</dbReference>
<dbReference type="SUPFAM" id="SSF54637">
    <property type="entry name" value="Thioesterase/thiol ester dehydrase-isomerase"/>
    <property type="match status" value="2"/>
</dbReference>
<accession>W6M4V1</accession>
<name>W6M4V1_9GAMM</name>
<dbReference type="CDD" id="cd03451">
    <property type="entry name" value="FkbR2"/>
    <property type="match status" value="1"/>
</dbReference>
<evidence type="ECO:0000313" key="2">
    <source>
        <dbReference type="Proteomes" id="UP000035760"/>
    </source>
</evidence>
<keyword evidence="2" id="KW-1185">Reference proteome</keyword>
<dbReference type="GO" id="GO:0016829">
    <property type="term" value="F:lyase activity"/>
    <property type="evidence" value="ECO:0007669"/>
    <property type="project" value="InterPro"/>
</dbReference>
<reference evidence="1" key="1">
    <citation type="submission" date="2013-07" db="EMBL/GenBank/DDBJ databases">
        <authorList>
            <person name="McIlroy S."/>
        </authorList>
    </citation>
    <scope>NUCLEOTIDE SEQUENCE [LARGE SCALE GENOMIC DNA]</scope>
    <source>
        <strain evidence="1">Run_A_D11</strain>
    </source>
</reference>
<proteinExistence type="predicted"/>
<dbReference type="Proteomes" id="UP000035760">
    <property type="component" value="Unassembled WGS sequence"/>
</dbReference>
<dbReference type="PANTHER" id="PTHR43664">
    <property type="entry name" value="MONOAMINE OXIDASE-RELATED"/>
    <property type="match status" value="1"/>
</dbReference>
<evidence type="ECO:0000313" key="1">
    <source>
        <dbReference type="EMBL" id="CDI00840.1"/>
    </source>
</evidence>
<dbReference type="InterPro" id="IPR029069">
    <property type="entry name" value="HotDog_dom_sf"/>
</dbReference>
<dbReference type="STRING" id="1400863.BN873_10096"/>
<dbReference type="Gene3D" id="3.10.129.10">
    <property type="entry name" value="Hotdog Thioesterase"/>
    <property type="match status" value="1"/>
</dbReference>
<dbReference type="InterPro" id="IPR052342">
    <property type="entry name" value="MCH/BMMD"/>
</dbReference>
<dbReference type="AlphaFoldDB" id="W6M4V1"/>
<protein>
    <submittedName>
        <fullName evidence="1">Acyl dehydratase</fullName>
    </submittedName>
</protein>
<sequence length="390" mass="43772">MSFSMRLSEQTEVAGSVTVNVEWARRPQYGRYLDEFVPGQVFVHPRGYTFERGPMLDFSRVFMQCNPLYLNVEYAKAHGFPDLPASPQMVFNVTLSLGVHNDSEKAIANLGYYNVQFLRPVYPGDTLRGYTKVVDRKVRGEDKPGIVLIRTLSVNQHNQVVLQYERKIMVGYRGDRLPTTPAPTTPVDFPWVEHPVVDIPVNAGNYPGGLTGPNTYFEDFSLGDLIVHNNGRTITDEHMYWTYLVGNTHPLHFDRVYSTGLSGKMSGDPIVYGGLVFAWLEGLASRDVSENAVWELGFTEGYHTQPSISGDTVAALSRVVATETVPNNDALGIVTFQFIGVKNISAADALKQYGADLFIKENDKQKLSKEKLSNKIFEIERRLLIKRRPA</sequence>
<dbReference type="OrthoDB" id="9759612at2"/>
<dbReference type="Pfam" id="PF19315">
    <property type="entry name" value="MC_hydratase"/>
    <property type="match status" value="2"/>
</dbReference>
<organism evidence="1 2">
    <name type="scientific">Candidatus Competibacter denitrificans Run_A_D11</name>
    <dbReference type="NCBI Taxonomy" id="1400863"/>
    <lineage>
        <taxon>Bacteria</taxon>
        <taxon>Pseudomonadati</taxon>
        <taxon>Pseudomonadota</taxon>
        <taxon>Gammaproteobacteria</taxon>
        <taxon>Candidatus Competibacteraceae</taxon>
        <taxon>Candidatus Competibacter</taxon>
    </lineage>
</organism>
<dbReference type="PANTHER" id="PTHR43664:SF1">
    <property type="entry name" value="BETA-METHYLMALYL-COA DEHYDRATASE"/>
    <property type="match status" value="1"/>
</dbReference>
<comment type="caution">
    <text evidence="1">The sequence shown here is derived from an EMBL/GenBank/DDBJ whole genome shotgun (WGS) entry which is preliminary data.</text>
</comment>
<dbReference type="InterPro" id="IPR048274">
    <property type="entry name" value="MC_hydratase"/>
</dbReference>